<organism evidence="2 3">
    <name type="scientific">Butyrivibrio fibrisolvens</name>
    <dbReference type="NCBI Taxonomy" id="831"/>
    <lineage>
        <taxon>Bacteria</taxon>
        <taxon>Bacillati</taxon>
        <taxon>Bacillota</taxon>
        <taxon>Clostridia</taxon>
        <taxon>Lachnospirales</taxon>
        <taxon>Lachnospiraceae</taxon>
        <taxon>Butyrivibrio</taxon>
    </lineage>
</organism>
<dbReference type="AlphaFoldDB" id="A0A1H9WYT8"/>
<evidence type="ECO:0000313" key="4">
    <source>
        <dbReference type="Proteomes" id="UP000245488"/>
    </source>
</evidence>
<reference evidence="1 4" key="2">
    <citation type="submission" date="2017-09" db="EMBL/GenBank/DDBJ databases">
        <title>High-quality draft genome sequence of Butyrivibrio fibrisolvens INBov1, isolated from cow rumen.</title>
        <authorList>
            <person name="Rodriguez Hernaez J."/>
            <person name="Rivarola M."/>
            <person name="Paniego N."/>
            <person name="Cravero S."/>
            <person name="Ceron Cucchi M."/>
            <person name="Martinez M.C."/>
        </authorList>
    </citation>
    <scope>NUCLEOTIDE SEQUENCE [LARGE SCALE GENOMIC DNA]</scope>
    <source>
        <strain evidence="1 4">INBov1</strain>
    </source>
</reference>
<evidence type="ECO:0000313" key="2">
    <source>
        <dbReference type="EMBL" id="SES39082.1"/>
    </source>
</evidence>
<reference evidence="2 3" key="1">
    <citation type="submission" date="2016-10" db="EMBL/GenBank/DDBJ databases">
        <authorList>
            <person name="de Groot N.N."/>
        </authorList>
    </citation>
    <scope>NUCLEOTIDE SEQUENCE [LARGE SCALE GENOMIC DNA]</scope>
    <source>
        <strain evidence="2 3">AR40</strain>
    </source>
</reference>
<proteinExistence type="predicted"/>
<protein>
    <recommendedName>
        <fullName evidence="5">GNAT family acetyltransferase</fullName>
    </recommendedName>
</protein>
<evidence type="ECO:0000313" key="3">
    <source>
        <dbReference type="Proteomes" id="UP000182584"/>
    </source>
</evidence>
<dbReference type="EMBL" id="FOGJ01000037">
    <property type="protein sequence ID" value="SES39082.1"/>
    <property type="molecule type" value="Genomic_DNA"/>
</dbReference>
<keyword evidence="4" id="KW-1185">Reference proteome</keyword>
<sequence>MDDNIQDVRPIQKHTFFNFNHYNYGEAFFGSYKGMRYRLARDPLANVIFIPVDQRGEAKLVATVWPEPFAYGQTDPSKMTTCEFEFSEDGFDQAVSWFNDQYMQRIDEWSLDHSILD</sequence>
<dbReference type="Proteomes" id="UP000245488">
    <property type="component" value="Chromosome"/>
</dbReference>
<dbReference type="EMBL" id="NXNG01000001">
    <property type="protein sequence ID" value="PWT29079.1"/>
    <property type="molecule type" value="Genomic_DNA"/>
</dbReference>
<dbReference type="Proteomes" id="UP000182584">
    <property type="component" value="Unassembled WGS sequence"/>
</dbReference>
<accession>A0A1H9WYT8</accession>
<dbReference type="RefSeq" id="WP_022753631.1">
    <property type="nucleotide sequence ID" value="NZ_CM009896.1"/>
</dbReference>
<dbReference type="OrthoDB" id="1768345at2"/>
<name>A0A1H9WYT8_BUTFI</name>
<evidence type="ECO:0008006" key="5">
    <source>
        <dbReference type="Google" id="ProtNLM"/>
    </source>
</evidence>
<evidence type="ECO:0000313" key="1">
    <source>
        <dbReference type="EMBL" id="PWT29079.1"/>
    </source>
</evidence>
<dbReference type="eggNOG" id="ENOG5032YUH">
    <property type="taxonomic scope" value="Bacteria"/>
</dbReference>
<gene>
    <name evidence="1" type="ORF">CPT75_19170</name>
    <name evidence="2" type="ORF">SAMN04487884_13726</name>
</gene>